<sequence>MLAGFTVVYDACVLYPAPLRDLLIELAAANLFRAKWTDAIHDEWIRNLLSNRPDLGIERLRRTRELMNTAVLDCLVKGYEHLIPAVSLPDEDDRHVVAAAIHSRADAIVTFNLKDFPASELSRHDFEAVHPDEFIQSLFELDGAAVVIAAQRYHRKLKNPPKSAGEYLDTPLRQSLPKTVASLRPFSEVI</sequence>
<gene>
    <name evidence="3" type="ORF">IGS68_33335</name>
</gene>
<dbReference type="InterPro" id="IPR002716">
    <property type="entry name" value="PIN_dom"/>
</dbReference>
<accession>A0ABX7BKK7</accession>
<name>A0ABX7BKK7_9PROT</name>
<keyword evidence="3" id="KW-0614">Plasmid</keyword>
<dbReference type="InterPro" id="IPR058652">
    <property type="entry name" value="VapC50_C"/>
</dbReference>
<dbReference type="RefSeq" id="WP_201083564.1">
    <property type="nucleotide sequence ID" value="NZ_CP067422.1"/>
</dbReference>
<feature type="domain" description="VapC50 C-terminal" evidence="2">
    <location>
        <begin position="131"/>
        <end position="185"/>
    </location>
</feature>
<evidence type="ECO:0000313" key="4">
    <source>
        <dbReference type="Proteomes" id="UP000595197"/>
    </source>
</evidence>
<organism evidence="3 4">
    <name type="scientific">Skermanella cutis</name>
    <dbReference type="NCBI Taxonomy" id="2775420"/>
    <lineage>
        <taxon>Bacteria</taxon>
        <taxon>Pseudomonadati</taxon>
        <taxon>Pseudomonadota</taxon>
        <taxon>Alphaproteobacteria</taxon>
        <taxon>Rhodospirillales</taxon>
        <taxon>Azospirillaceae</taxon>
        <taxon>Skermanella</taxon>
    </lineage>
</organism>
<dbReference type="Pfam" id="PF26343">
    <property type="entry name" value="VapC50_C"/>
    <property type="match status" value="1"/>
</dbReference>
<keyword evidence="4" id="KW-1185">Reference proteome</keyword>
<evidence type="ECO:0000313" key="3">
    <source>
        <dbReference type="EMBL" id="QQP93769.1"/>
    </source>
</evidence>
<evidence type="ECO:0000259" key="2">
    <source>
        <dbReference type="Pfam" id="PF26343"/>
    </source>
</evidence>
<dbReference type="EMBL" id="CP067422">
    <property type="protein sequence ID" value="QQP93769.1"/>
    <property type="molecule type" value="Genomic_DNA"/>
</dbReference>
<proteinExistence type="predicted"/>
<dbReference type="Pfam" id="PF13470">
    <property type="entry name" value="PIN_3"/>
    <property type="match status" value="1"/>
</dbReference>
<dbReference type="Proteomes" id="UP000595197">
    <property type="component" value="Plasmid pTT6-2"/>
</dbReference>
<feature type="domain" description="PIN" evidence="1">
    <location>
        <begin position="7"/>
        <end position="113"/>
    </location>
</feature>
<geneLocation type="plasmid" evidence="3 4">
    <name>pTT6-2</name>
</geneLocation>
<evidence type="ECO:0000259" key="1">
    <source>
        <dbReference type="Pfam" id="PF13470"/>
    </source>
</evidence>
<reference evidence="3" key="1">
    <citation type="submission" date="2021-02" db="EMBL/GenBank/DDBJ databases">
        <title>Skermanella TT6 skin isolate.</title>
        <authorList>
            <person name="Lee K."/>
            <person name="Ganzorig M."/>
        </authorList>
    </citation>
    <scope>NUCLEOTIDE SEQUENCE</scope>
    <source>
        <strain evidence="3">TT6</strain>
    </source>
</reference>
<protein>
    <submittedName>
        <fullName evidence="3">PIN domain-containing protein</fullName>
    </submittedName>
</protein>